<dbReference type="EMBL" id="JABZGR010000002">
    <property type="protein sequence ID" value="MBF0969723.1"/>
    <property type="molecule type" value="Genomic_DNA"/>
</dbReference>
<evidence type="ECO:0000313" key="3">
    <source>
        <dbReference type="EMBL" id="MBF0969723.1"/>
    </source>
</evidence>
<name>A0A929RV11_9BACT</name>
<organism evidence="3 4">
    <name type="scientific">Alloprevotella tannerae</name>
    <dbReference type="NCBI Taxonomy" id="76122"/>
    <lineage>
        <taxon>Bacteria</taxon>
        <taxon>Pseudomonadati</taxon>
        <taxon>Bacteroidota</taxon>
        <taxon>Bacteroidia</taxon>
        <taxon>Bacteroidales</taxon>
        <taxon>Prevotellaceae</taxon>
        <taxon>Alloprevotella</taxon>
    </lineage>
</organism>
<gene>
    <name evidence="3" type="ORF">HXK21_01585</name>
</gene>
<accession>A0A929RV11</accession>
<keyword evidence="1" id="KW-0732">Signal</keyword>
<evidence type="ECO:0000259" key="2">
    <source>
        <dbReference type="Pfam" id="PF13568"/>
    </source>
</evidence>
<dbReference type="InterPro" id="IPR025665">
    <property type="entry name" value="Beta-barrel_OMP_2"/>
</dbReference>
<feature type="signal peptide" evidence="1">
    <location>
        <begin position="1"/>
        <end position="18"/>
    </location>
</feature>
<dbReference type="Pfam" id="PF13568">
    <property type="entry name" value="OMP_b-brl_2"/>
    <property type="match status" value="1"/>
</dbReference>
<reference evidence="3" key="1">
    <citation type="submission" date="2020-04" db="EMBL/GenBank/DDBJ databases">
        <title>Deep metagenomics examines the oral microbiome during advanced dental caries in children, revealing novel taxa and co-occurrences with host molecules.</title>
        <authorList>
            <person name="Baker J.L."/>
            <person name="Morton J.T."/>
            <person name="Dinis M."/>
            <person name="Alvarez R."/>
            <person name="Tran N.C."/>
            <person name="Knight R."/>
            <person name="Edlund A."/>
        </authorList>
    </citation>
    <scope>NUCLEOTIDE SEQUENCE</scope>
    <source>
        <strain evidence="3">JCVI_34_bin.1</strain>
    </source>
</reference>
<dbReference type="Proteomes" id="UP000704068">
    <property type="component" value="Unassembled WGS sequence"/>
</dbReference>
<protein>
    <submittedName>
        <fullName evidence="3">PorT family protein</fullName>
    </submittedName>
</protein>
<dbReference type="AlphaFoldDB" id="A0A929RV11"/>
<dbReference type="RefSeq" id="WP_296087683.1">
    <property type="nucleotide sequence ID" value="NZ_CAUOSC010000007.1"/>
</dbReference>
<feature type="chain" id="PRO_5038032240" evidence="1">
    <location>
        <begin position="19"/>
        <end position="237"/>
    </location>
</feature>
<comment type="caution">
    <text evidence="3">The sequence shown here is derived from an EMBL/GenBank/DDBJ whole genome shotgun (WGS) entry which is preliminary data.</text>
</comment>
<feature type="domain" description="Outer membrane protein beta-barrel" evidence="2">
    <location>
        <begin position="18"/>
        <end position="207"/>
    </location>
</feature>
<evidence type="ECO:0000256" key="1">
    <source>
        <dbReference type="SAM" id="SignalP"/>
    </source>
</evidence>
<proteinExistence type="predicted"/>
<evidence type="ECO:0000313" key="4">
    <source>
        <dbReference type="Proteomes" id="UP000704068"/>
    </source>
</evidence>
<sequence length="237" mass="26571">MKHLLLVLFALSAGHVSAQMGEPRNGLALGVNAGLAMNQIGFTPSIKQGWHIGPTVGATFRITSEKYFKLLCALQVELNFTQLGWKEQIQNSRGEPIADRYRRDMNYIEMPFLARLSLGREQRGLMGYLIAGPQIGFLIGERSHKSATWTLDAEGRPDRPNGLSAQYDMSADHRFDYGIAAGLGVELNSKAGHFMLEGRYYYGLSDIWKNDKRHVFSRSNNGTLAIKLTYLFDLKKN</sequence>